<dbReference type="HAMAP" id="MF_00173">
    <property type="entry name" value="Arg_repressor"/>
    <property type="match status" value="1"/>
</dbReference>
<dbReference type="STRING" id="1616.IV73_GL000080"/>
<sequence>MILKKRDRQNLILNILTQEVVDSQEELVRKIQEAGYEVTQATISRDIKELRIVRRADKDGRNRYQVMREGTDTAADGLINGIQGMVSEITRVAFMISIRTTPGSGNRLAALIDAGQLPEVVSTIAGHDTIHILCHSETDAQELEERLTSWL</sequence>
<evidence type="ECO:0000256" key="5">
    <source>
        <dbReference type="ARBA" id="ARBA00023125"/>
    </source>
</evidence>
<keyword evidence="5 7" id="KW-0238">DNA-binding</keyword>
<dbReference type="InterPro" id="IPR001669">
    <property type="entry name" value="Arg_repress"/>
</dbReference>
<protein>
    <recommendedName>
        <fullName evidence="7 8">Arginine repressor</fullName>
    </recommendedName>
</protein>
<accession>A0A0R2JLD1</accession>
<reference evidence="11 12" key="1">
    <citation type="journal article" date="2015" name="Genome Announc.">
        <title>Expanding the biotechnology potential of lactobacilli through comparative genomics of 213 strains and associated genera.</title>
        <authorList>
            <person name="Sun Z."/>
            <person name="Harris H.M."/>
            <person name="McCann A."/>
            <person name="Guo C."/>
            <person name="Argimon S."/>
            <person name="Zhang W."/>
            <person name="Yang X."/>
            <person name="Jeffery I.B."/>
            <person name="Cooney J.C."/>
            <person name="Kagawa T.F."/>
            <person name="Liu W."/>
            <person name="Song Y."/>
            <person name="Salvetti E."/>
            <person name="Wrobel A."/>
            <person name="Rasinkangas P."/>
            <person name="Parkhill J."/>
            <person name="Rea M.C."/>
            <person name="O'Sullivan O."/>
            <person name="Ritari J."/>
            <person name="Douillard F.P."/>
            <person name="Paul Ross R."/>
            <person name="Yang R."/>
            <person name="Briner A.E."/>
            <person name="Felis G.E."/>
            <person name="de Vos W.M."/>
            <person name="Barrangou R."/>
            <person name="Klaenhammer T.R."/>
            <person name="Caufield P.W."/>
            <person name="Cui Y."/>
            <person name="Zhang H."/>
            <person name="O'Toole P.W."/>
        </authorList>
    </citation>
    <scope>NUCLEOTIDE SEQUENCE [LARGE SCALE GENOMIC DNA]</scope>
    <source>
        <strain evidence="11 12">DSM 20593</strain>
    </source>
</reference>
<dbReference type="GO" id="GO:0034618">
    <property type="term" value="F:arginine binding"/>
    <property type="evidence" value="ECO:0007669"/>
    <property type="project" value="InterPro"/>
</dbReference>
<dbReference type="Gene3D" id="3.30.1360.40">
    <property type="match status" value="1"/>
</dbReference>
<dbReference type="NCBIfam" id="TIGR01529">
    <property type="entry name" value="argR_whole"/>
    <property type="match status" value="1"/>
</dbReference>
<dbReference type="GO" id="GO:0051259">
    <property type="term" value="P:protein complex oligomerization"/>
    <property type="evidence" value="ECO:0007669"/>
    <property type="project" value="InterPro"/>
</dbReference>
<dbReference type="GO" id="GO:1900079">
    <property type="term" value="P:regulation of arginine biosynthetic process"/>
    <property type="evidence" value="ECO:0007669"/>
    <property type="project" value="UniProtKB-UniRule"/>
</dbReference>
<comment type="caution">
    <text evidence="11">The sequence shown here is derived from an EMBL/GenBank/DDBJ whole genome shotgun (WGS) entry which is preliminary data.</text>
</comment>
<dbReference type="Pfam" id="PF02863">
    <property type="entry name" value="Arg_repressor_C"/>
    <property type="match status" value="1"/>
</dbReference>
<keyword evidence="7" id="KW-0678">Repressor</keyword>
<comment type="pathway">
    <text evidence="7">Amino-acid biosynthesis; L-arginine biosynthesis [regulation].</text>
</comment>
<feature type="domain" description="Arginine repressor DNA-binding" evidence="9">
    <location>
        <begin position="4"/>
        <end position="70"/>
    </location>
</feature>
<dbReference type="GO" id="GO:0003700">
    <property type="term" value="F:DNA-binding transcription factor activity"/>
    <property type="evidence" value="ECO:0007669"/>
    <property type="project" value="UniProtKB-UniRule"/>
</dbReference>
<feature type="domain" description="Arginine repressor C-terminal" evidence="10">
    <location>
        <begin position="85"/>
        <end position="148"/>
    </location>
</feature>
<evidence type="ECO:0000256" key="8">
    <source>
        <dbReference type="NCBIfam" id="TIGR01529"/>
    </source>
</evidence>
<dbReference type="SUPFAM" id="SSF46785">
    <property type="entry name" value="Winged helix' DNA-binding domain"/>
    <property type="match status" value="1"/>
</dbReference>
<dbReference type="Gene3D" id="1.10.10.10">
    <property type="entry name" value="Winged helix-like DNA-binding domain superfamily/Winged helix DNA-binding domain"/>
    <property type="match status" value="1"/>
</dbReference>
<dbReference type="InterPro" id="IPR036388">
    <property type="entry name" value="WH-like_DNA-bd_sf"/>
</dbReference>
<keyword evidence="12" id="KW-1185">Reference proteome</keyword>
<evidence type="ECO:0000256" key="6">
    <source>
        <dbReference type="ARBA" id="ARBA00023163"/>
    </source>
</evidence>
<keyword evidence="7" id="KW-0055">Arginine biosynthesis</keyword>
<comment type="subcellular location">
    <subcellularLocation>
        <location evidence="1 7">Cytoplasm</location>
    </subcellularLocation>
</comment>
<dbReference type="AlphaFoldDB" id="A0A0R2JLD1"/>
<dbReference type="PATRIC" id="fig|1616.3.peg.80"/>
<evidence type="ECO:0000256" key="7">
    <source>
        <dbReference type="HAMAP-Rule" id="MF_00173"/>
    </source>
</evidence>
<dbReference type="InterPro" id="IPR020900">
    <property type="entry name" value="Arg_repress_DNA-bd"/>
</dbReference>
<dbReference type="PANTHER" id="PTHR34471:SF1">
    <property type="entry name" value="ARGININE REPRESSOR"/>
    <property type="match status" value="1"/>
</dbReference>
<dbReference type="EMBL" id="JQBP01000001">
    <property type="protein sequence ID" value="KRN75596.1"/>
    <property type="molecule type" value="Genomic_DNA"/>
</dbReference>
<keyword evidence="3 7" id="KW-0963">Cytoplasm</keyword>
<comment type="similarity">
    <text evidence="2 7">Belongs to the ArgR family.</text>
</comment>
<dbReference type="PRINTS" id="PR01467">
    <property type="entry name" value="ARGREPRESSOR"/>
</dbReference>
<keyword evidence="6 7" id="KW-0804">Transcription</keyword>
<dbReference type="GO" id="GO:0006526">
    <property type="term" value="P:L-arginine biosynthetic process"/>
    <property type="evidence" value="ECO:0007669"/>
    <property type="project" value="UniProtKB-UniPathway"/>
</dbReference>
<evidence type="ECO:0000256" key="3">
    <source>
        <dbReference type="ARBA" id="ARBA00022490"/>
    </source>
</evidence>
<organism evidence="11 12">
    <name type="scientific">Weissella kandleri</name>
    <dbReference type="NCBI Taxonomy" id="1616"/>
    <lineage>
        <taxon>Bacteria</taxon>
        <taxon>Bacillati</taxon>
        <taxon>Bacillota</taxon>
        <taxon>Bacilli</taxon>
        <taxon>Lactobacillales</taxon>
        <taxon>Lactobacillaceae</taxon>
        <taxon>Weissella</taxon>
    </lineage>
</organism>
<evidence type="ECO:0000256" key="4">
    <source>
        <dbReference type="ARBA" id="ARBA00023015"/>
    </source>
</evidence>
<dbReference type="PANTHER" id="PTHR34471">
    <property type="entry name" value="ARGININE REPRESSOR"/>
    <property type="match status" value="1"/>
</dbReference>
<dbReference type="InterPro" id="IPR020899">
    <property type="entry name" value="Arg_repress_C"/>
</dbReference>
<dbReference type="OrthoDB" id="9807089at2"/>
<evidence type="ECO:0000256" key="2">
    <source>
        <dbReference type="ARBA" id="ARBA00008316"/>
    </source>
</evidence>
<dbReference type="GO" id="GO:0003677">
    <property type="term" value="F:DNA binding"/>
    <property type="evidence" value="ECO:0007669"/>
    <property type="project" value="UniProtKB-KW"/>
</dbReference>
<evidence type="ECO:0000313" key="11">
    <source>
        <dbReference type="EMBL" id="KRN75596.1"/>
    </source>
</evidence>
<name>A0A0R2JLD1_9LACO</name>
<dbReference type="InterPro" id="IPR036251">
    <property type="entry name" value="Arg_repress_C_sf"/>
</dbReference>
<dbReference type="Proteomes" id="UP000051655">
    <property type="component" value="Unassembled WGS sequence"/>
</dbReference>
<keyword evidence="7" id="KW-0028">Amino-acid biosynthesis</keyword>
<keyword evidence="4 7" id="KW-0805">Transcription regulation</keyword>
<dbReference type="RefSeq" id="WP_057753285.1">
    <property type="nucleotide sequence ID" value="NZ_JQBP01000001.1"/>
</dbReference>
<dbReference type="SUPFAM" id="SSF55252">
    <property type="entry name" value="C-terminal domain of arginine repressor"/>
    <property type="match status" value="1"/>
</dbReference>
<proteinExistence type="inferred from homology"/>
<evidence type="ECO:0000256" key="1">
    <source>
        <dbReference type="ARBA" id="ARBA00004496"/>
    </source>
</evidence>
<dbReference type="GO" id="GO:0005737">
    <property type="term" value="C:cytoplasm"/>
    <property type="evidence" value="ECO:0007669"/>
    <property type="project" value="UniProtKB-SubCell"/>
</dbReference>
<dbReference type="Pfam" id="PF01316">
    <property type="entry name" value="Arg_repressor"/>
    <property type="match status" value="1"/>
</dbReference>
<comment type="function">
    <text evidence="7">Regulates arginine biosynthesis genes.</text>
</comment>
<evidence type="ECO:0000259" key="9">
    <source>
        <dbReference type="Pfam" id="PF01316"/>
    </source>
</evidence>
<dbReference type="InterPro" id="IPR036390">
    <property type="entry name" value="WH_DNA-bd_sf"/>
</dbReference>
<evidence type="ECO:0000259" key="10">
    <source>
        <dbReference type="Pfam" id="PF02863"/>
    </source>
</evidence>
<dbReference type="UniPathway" id="UPA00068"/>
<gene>
    <name evidence="7" type="primary">argR</name>
    <name evidence="11" type="ORF">IV73_GL000080</name>
</gene>
<evidence type="ECO:0000313" key="12">
    <source>
        <dbReference type="Proteomes" id="UP000051655"/>
    </source>
</evidence>